<feature type="transmembrane region" description="Helical" evidence="6">
    <location>
        <begin position="342"/>
        <end position="362"/>
    </location>
</feature>
<feature type="domain" description="EamA" evidence="7">
    <location>
        <begin position="221"/>
        <end position="361"/>
    </location>
</feature>
<dbReference type="EMBL" id="ABEU02000010">
    <property type="protein sequence ID" value="PNR47205.1"/>
    <property type="molecule type" value="Genomic_DNA"/>
</dbReference>
<dbReference type="InterPro" id="IPR030184">
    <property type="entry name" value="WAT1-related"/>
</dbReference>
<dbReference type="InterPro" id="IPR037185">
    <property type="entry name" value="EmrE-like"/>
</dbReference>
<feature type="transmembrane region" description="Helical" evidence="6">
    <location>
        <begin position="286"/>
        <end position="306"/>
    </location>
</feature>
<evidence type="ECO:0000259" key="7">
    <source>
        <dbReference type="Pfam" id="PF00892"/>
    </source>
</evidence>
<dbReference type="InterPro" id="IPR000620">
    <property type="entry name" value="EamA_dom"/>
</dbReference>
<feature type="transmembrane region" description="Helical" evidence="6">
    <location>
        <begin position="249"/>
        <end position="274"/>
    </location>
</feature>
<dbReference type="PANTHER" id="PTHR31218">
    <property type="entry name" value="WAT1-RELATED PROTEIN"/>
    <property type="match status" value="1"/>
</dbReference>
<dbReference type="Gramene" id="Pp3c10_24460V3.1">
    <property type="protein sequence ID" value="Pp3c10_24460V3.1"/>
    <property type="gene ID" value="Pp3c10_24460"/>
</dbReference>
<reference evidence="8 10" key="1">
    <citation type="journal article" date="2008" name="Science">
        <title>The Physcomitrella genome reveals evolutionary insights into the conquest of land by plants.</title>
        <authorList>
            <person name="Rensing S."/>
            <person name="Lang D."/>
            <person name="Zimmer A."/>
            <person name="Terry A."/>
            <person name="Salamov A."/>
            <person name="Shapiro H."/>
            <person name="Nishiyama T."/>
            <person name="Perroud P.-F."/>
            <person name="Lindquist E."/>
            <person name="Kamisugi Y."/>
            <person name="Tanahashi T."/>
            <person name="Sakakibara K."/>
            <person name="Fujita T."/>
            <person name="Oishi K."/>
            <person name="Shin-I T."/>
            <person name="Kuroki Y."/>
            <person name="Toyoda A."/>
            <person name="Suzuki Y."/>
            <person name="Hashimoto A."/>
            <person name="Yamaguchi K."/>
            <person name="Sugano A."/>
            <person name="Kohara Y."/>
            <person name="Fujiyama A."/>
            <person name="Anterola A."/>
            <person name="Aoki S."/>
            <person name="Ashton N."/>
            <person name="Barbazuk W.B."/>
            <person name="Barker E."/>
            <person name="Bennetzen J."/>
            <person name="Bezanilla M."/>
            <person name="Blankenship R."/>
            <person name="Cho S.H."/>
            <person name="Dutcher S."/>
            <person name="Estelle M."/>
            <person name="Fawcett J.A."/>
            <person name="Gundlach H."/>
            <person name="Hanada K."/>
            <person name="Heyl A."/>
            <person name="Hicks K.A."/>
            <person name="Hugh J."/>
            <person name="Lohr M."/>
            <person name="Mayer K."/>
            <person name="Melkozernov A."/>
            <person name="Murata T."/>
            <person name="Nelson D."/>
            <person name="Pils B."/>
            <person name="Prigge M."/>
            <person name="Reiss B."/>
            <person name="Renner T."/>
            <person name="Rombauts S."/>
            <person name="Rushton P."/>
            <person name="Sanderfoot A."/>
            <person name="Schween G."/>
            <person name="Shiu S.-H."/>
            <person name="Stueber K."/>
            <person name="Theodoulou F.L."/>
            <person name="Tu H."/>
            <person name="Van de Peer Y."/>
            <person name="Verrier P.J."/>
            <person name="Waters E."/>
            <person name="Wood A."/>
            <person name="Yang L."/>
            <person name="Cove D."/>
            <person name="Cuming A."/>
            <person name="Hasebe M."/>
            <person name="Lucas S."/>
            <person name="Mishler D.B."/>
            <person name="Reski R."/>
            <person name="Grigoriev I."/>
            <person name="Quatrano R.S."/>
            <person name="Boore J.L."/>
        </authorList>
    </citation>
    <scope>NUCLEOTIDE SEQUENCE [LARGE SCALE GENOMIC DNA]</scope>
    <source>
        <strain evidence="9 10">cv. Gransden 2004</strain>
    </source>
</reference>
<feature type="transmembrane region" description="Helical" evidence="6">
    <location>
        <begin position="318"/>
        <end position="336"/>
    </location>
</feature>
<dbReference type="EnsemblPlants" id="Pp3c10_24460V3.3">
    <property type="protein sequence ID" value="Pp3c10_24460V3.3"/>
    <property type="gene ID" value="Pp3c10_24460"/>
</dbReference>
<dbReference type="KEGG" id="ppp:112287470"/>
<evidence type="ECO:0000256" key="5">
    <source>
        <dbReference type="ARBA" id="ARBA00023136"/>
    </source>
</evidence>
<dbReference type="FunCoup" id="A0A2K1K095">
    <property type="interactions" value="78"/>
</dbReference>
<evidence type="ECO:0000256" key="6">
    <source>
        <dbReference type="RuleBase" id="RU363077"/>
    </source>
</evidence>
<dbReference type="Gramene" id="Pp3c10_24460V3.2">
    <property type="protein sequence ID" value="Pp3c10_24460V3.2"/>
    <property type="gene ID" value="Pp3c10_24460"/>
</dbReference>
<comment type="subcellular location">
    <subcellularLocation>
        <location evidence="1 6">Membrane</location>
        <topology evidence="1 6">Multi-pass membrane protein</topology>
    </subcellularLocation>
</comment>
<dbReference type="Pfam" id="PF00892">
    <property type="entry name" value="EamA"/>
    <property type="match status" value="2"/>
</dbReference>
<keyword evidence="5 6" id="KW-0472">Membrane</keyword>
<protein>
    <recommendedName>
        <fullName evidence="6">WAT1-related protein</fullName>
    </recommendedName>
</protein>
<keyword evidence="10" id="KW-1185">Reference proteome</keyword>
<feature type="transmembrane region" description="Helical" evidence="6">
    <location>
        <begin position="35"/>
        <end position="53"/>
    </location>
</feature>
<dbReference type="GeneID" id="112287470"/>
<feature type="transmembrane region" description="Helical" evidence="6">
    <location>
        <begin position="65"/>
        <end position="86"/>
    </location>
</feature>
<evidence type="ECO:0000313" key="9">
    <source>
        <dbReference type="EnsemblPlants" id="Pp3c10_24460V3.1"/>
    </source>
</evidence>
<evidence type="ECO:0000256" key="3">
    <source>
        <dbReference type="ARBA" id="ARBA00022692"/>
    </source>
</evidence>
<dbReference type="GO" id="GO:0005886">
    <property type="term" value="C:plasma membrane"/>
    <property type="evidence" value="ECO:0000318"/>
    <property type="project" value="GO_Central"/>
</dbReference>
<reference evidence="9" key="3">
    <citation type="submission" date="2020-12" db="UniProtKB">
        <authorList>
            <consortium name="EnsemblPlants"/>
        </authorList>
    </citation>
    <scope>IDENTIFICATION</scope>
</reference>
<dbReference type="RefSeq" id="XP_024386245.1">
    <property type="nucleotide sequence ID" value="XM_024530477.2"/>
</dbReference>
<dbReference type="EnsemblPlants" id="Pp3c10_24460V3.2">
    <property type="protein sequence ID" value="Pp3c10_24460V3.2"/>
    <property type="gene ID" value="Pp3c10_24460"/>
</dbReference>
<reference evidence="8 10" key="2">
    <citation type="journal article" date="2018" name="Plant J.">
        <title>The Physcomitrella patens chromosome-scale assembly reveals moss genome structure and evolution.</title>
        <authorList>
            <person name="Lang D."/>
            <person name="Ullrich K.K."/>
            <person name="Murat F."/>
            <person name="Fuchs J."/>
            <person name="Jenkins J."/>
            <person name="Haas F.B."/>
            <person name="Piednoel M."/>
            <person name="Gundlach H."/>
            <person name="Van Bel M."/>
            <person name="Meyberg R."/>
            <person name="Vives C."/>
            <person name="Morata J."/>
            <person name="Symeonidi A."/>
            <person name="Hiss M."/>
            <person name="Muchero W."/>
            <person name="Kamisugi Y."/>
            <person name="Saleh O."/>
            <person name="Blanc G."/>
            <person name="Decker E.L."/>
            <person name="van Gessel N."/>
            <person name="Grimwood J."/>
            <person name="Hayes R.D."/>
            <person name="Graham S.W."/>
            <person name="Gunter L.E."/>
            <person name="McDaniel S.F."/>
            <person name="Hoernstein S.N.W."/>
            <person name="Larsson A."/>
            <person name="Li F.W."/>
            <person name="Perroud P.F."/>
            <person name="Phillips J."/>
            <person name="Ranjan P."/>
            <person name="Rokshar D.S."/>
            <person name="Rothfels C.J."/>
            <person name="Schneider L."/>
            <person name="Shu S."/>
            <person name="Stevenson D.W."/>
            <person name="Thummler F."/>
            <person name="Tillich M."/>
            <person name="Villarreal Aguilar J.C."/>
            <person name="Widiez T."/>
            <person name="Wong G.K."/>
            <person name="Wymore A."/>
            <person name="Zhang Y."/>
            <person name="Zimmer A.D."/>
            <person name="Quatrano R.S."/>
            <person name="Mayer K.F.X."/>
            <person name="Goodstein D."/>
            <person name="Casacuberta J.M."/>
            <person name="Vandepoele K."/>
            <person name="Reski R."/>
            <person name="Cuming A.C."/>
            <person name="Tuskan G.A."/>
            <person name="Maumus F."/>
            <person name="Salse J."/>
            <person name="Schmutz J."/>
            <person name="Rensing S.A."/>
        </authorList>
    </citation>
    <scope>NUCLEOTIDE SEQUENCE [LARGE SCALE GENOMIC DNA]</scope>
    <source>
        <strain evidence="9 10">cv. Gransden 2004</strain>
    </source>
</reference>
<name>A0A2K1K095_PHYPA</name>
<dbReference type="PaxDb" id="3218-PP1S32_70V6.1"/>
<evidence type="ECO:0000256" key="1">
    <source>
        <dbReference type="ARBA" id="ARBA00004141"/>
    </source>
</evidence>
<feature type="transmembrane region" description="Helical" evidence="6">
    <location>
        <begin position="127"/>
        <end position="147"/>
    </location>
</feature>
<feature type="transmembrane region" description="Helical" evidence="6">
    <location>
        <begin position="219"/>
        <end position="237"/>
    </location>
</feature>
<evidence type="ECO:0000256" key="4">
    <source>
        <dbReference type="ARBA" id="ARBA00022989"/>
    </source>
</evidence>
<gene>
    <name evidence="9" type="primary">LOC112287470</name>
    <name evidence="8" type="ORF">PHYPA_014325</name>
</gene>
<dbReference type="Gramene" id="Pp3c10_24460V3.3">
    <property type="protein sequence ID" value="Pp3c10_24460V3.3"/>
    <property type="gene ID" value="Pp3c10_24460"/>
</dbReference>
<dbReference type="EnsemblPlants" id="Pp3c10_24460V3.1">
    <property type="protein sequence ID" value="Pp3c10_24460V3.1"/>
    <property type="gene ID" value="Pp3c10_24460"/>
</dbReference>
<keyword evidence="4 6" id="KW-1133">Transmembrane helix</keyword>
<dbReference type="OrthoDB" id="1728340at2759"/>
<feature type="transmembrane region" description="Helical" evidence="6">
    <location>
        <begin position="98"/>
        <end position="121"/>
    </location>
</feature>
<keyword evidence="3 6" id="KW-0812">Transmembrane</keyword>
<comment type="similarity">
    <text evidence="2 6">Belongs to the drug/metabolite transporter (DMT) superfamily. Plant drug/metabolite exporter (P-DME) (TC 2.A.7.4) family.</text>
</comment>
<evidence type="ECO:0000313" key="10">
    <source>
        <dbReference type="Proteomes" id="UP000006727"/>
    </source>
</evidence>
<organism evidence="8">
    <name type="scientific">Physcomitrium patens</name>
    <name type="common">Spreading-leaved earth moss</name>
    <name type="synonym">Physcomitrella patens</name>
    <dbReference type="NCBI Taxonomy" id="3218"/>
    <lineage>
        <taxon>Eukaryota</taxon>
        <taxon>Viridiplantae</taxon>
        <taxon>Streptophyta</taxon>
        <taxon>Embryophyta</taxon>
        <taxon>Bryophyta</taxon>
        <taxon>Bryophytina</taxon>
        <taxon>Bryopsida</taxon>
        <taxon>Funariidae</taxon>
        <taxon>Funariales</taxon>
        <taxon>Funariaceae</taxon>
        <taxon>Physcomitrium</taxon>
    </lineage>
</organism>
<dbReference type="GO" id="GO:0022857">
    <property type="term" value="F:transmembrane transporter activity"/>
    <property type="evidence" value="ECO:0007669"/>
    <property type="project" value="InterPro"/>
</dbReference>
<dbReference type="Proteomes" id="UP000006727">
    <property type="component" value="Chromosome 10"/>
</dbReference>
<evidence type="ECO:0000256" key="2">
    <source>
        <dbReference type="ARBA" id="ARBA00007635"/>
    </source>
</evidence>
<evidence type="ECO:0000313" key="8">
    <source>
        <dbReference type="EMBL" id="PNR47205.1"/>
    </source>
</evidence>
<accession>A0A2K1K095</accession>
<feature type="domain" description="EamA" evidence="7">
    <location>
        <begin position="37"/>
        <end position="174"/>
    </location>
</feature>
<sequence>MGSEAENFGVQESKEGAQTLIPSSVVPSKSHSIRIVHLALVIVQLGYAGLQMFSRVALNAGLNQFLLSLYRNMVALAILGPIAYYYEREIRPPMSLKTFGGLNLLSLTGVVGSQQLFLAGLQLTSPLMAAVSQNMIPVFTFLLAATLGFEEVNMRRREGIAKVIGTVICIGGAITMSVYKGIAVFNGGSDMPEADLKLPFGDFDAFLPHYIVQFSVNKYQLGIAFLLMNCISWSVYLTAQGSILRLYPALLSMTAATYFFGILQLGVVAVASTGRLHFAEFSLTSWQQIVGVLYAGLIASTINLLLQTWCVQKGGPFIVSLYVPLQMLMVAVLSVLLLQDTLYMGIVLGGLLTVAGFYLVVWGQGLERRRKRSLLAQLLEPEHDIYKVGIRKLSLDLKERLIAN</sequence>
<proteinExistence type="inferred from homology"/>
<dbReference type="AlphaFoldDB" id="A0A2K1K095"/>
<dbReference type="SUPFAM" id="SSF103481">
    <property type="entry name" value="Multidrug resistance efflux transporter EmrE"/>
    <property type="match status" value="2"/>
</dbReference>
<feature type="transmembrane region" description="Helical" evidence="6">
    <location>
        <begin position="159"/>
        <end position="179"/>
    </location>
</feature>